<keyword evidence="4" id="KW-1185">Reference proteome</keyword>
<reference evidence="3" key="1">
    <citation type="submission" date="2015-04" db="UniProtKB">
        <authorList>
            <consortium name="EnsemblPlants"/>
        </authorList>
    </citation>
    <scope>IDENTIFICATION</scope>
    <source>
        <strain evidence="3">SL10</strain>
    </source>
</reference>
<accession>A0A0E0HYP5</accession>
<dbReference type="Gene3D" id="3.30.559.10">
    <property type="entry name" value="Chloramphenicol acetyltransferase-like domain"/>
    <property type="match status" value="2"/>
</dbReference>
<organism evidence="3">
    <name type="scientific">Oryza nivara</name>
    <name type="common">Indian wild rice</name>
    <name type="synonym">Oryza sativa f. spontanea</name>
    <dbReference type="NCBI Taxonomy" id="4536"/>
    <lineage>
        <taxon>Eukaryota</taxon>
        <taxon>Viridiplantae</taxon>
        <taxon>Streptophyta</taxon>
        <taxon>Embryophyta</taxon>
        <taxon>Tracheophyta</taxon>
        <taxon>Spermatophyta</taxon>
        <taxon>Magnoliopsida</taxon>
        <taxon>Liliopsida</taxon>
        <taxon>Poales</taxon>
        <taxon>Poaceae</taxon>
        <taxon>BOP clade</taxon>
        <taxon>Oryzoideae</taxon>
        <taxon>Oryzeae</taxon>
        <taxon>Oryzinae</taxon>
        <taxon>Oryza</taxon>
    </lineage>
</organism>
<dbReference type="EnsemblPlants" id="ONIVA07G07510.1">
    <property type="protein sequence ID" value="ONIVA07G07510.1"/>
    <property type="gene ID" value="ONIVA07G07510"/>
</dbReference>
<dbReference type="PANTHER" id="PTHR31147">
    <property type="entry name" value="ACYL TRANSFERASE 4"/>
    <property type="match status" value="1"/>
</dbReference>
<dbReference type="Proteomes" id="UP000006591">
    <property type="component" value="Chromosome 7"/>
</dbReference>
<dbReference type="eggNOG" id="ENOG502QUSI">
    <property type="taxonomic scope" value="Eukaryota"/>
</dbReference>
<evidence type="ECO:0000313" key="4">
    <source>
        <dbReference type="Proteomes" id="UP000006591"/>
    </source>
</evidence>
<sequence length="435" mass="47320">MALSFAVRRRAMELVAPPAPTPRETKCLSDVDDPESLRWQVPVVFVYRPSAAAADPVDTIRRALAAALVPYYPFAGRLREVEGRKLVVDCTGEGVMFVEADADVRVAELEAAGLRAPFPCMDQLLFDVTRLLCGGFVLGIRLNHAMCDASGIEQFMDAVADLARGAREPAVSPAWSRELLDARKPPKLAFHLREYNDFAAAPPAAPSVGALGDMVMRTFSFSPGDVAALKGALPPHLRGRATSFDVLASFVWRARARALETPAGEDARLAIIVSFRNNGELRLPRGYYGNVCVPVTVAMPAEALRRRGSLADVVEQVREAKKTVNAEYVRSVADTLVMRGRPAIDTANLLLLSDVRLAGFHRVDFGWGEPVYGGPSHAWYGVSYLIAVKNGAGEDGVAVPVVLPAAAMERFTSEIERLRKGQQRGHFRVQTTSRI</sequence>
<dbReference type="InterPro" id="IPR050898">
    <property type="entry name" value="Plant_acyltransferase"/>
</dbReference>
<name>A0A0E0HYP5_ORYNI</name>
<evidence type="ECO:0000256" key="1">
    <source>
        <dbReference type="ARBA" id="ARBA00009861"/>
    </source>
</evidence>
<proteinExistence type="inferred from homology"/>
<dbReference type="STRING" id="4536.A0A0E0HYP5"/>
<evidence type="ECO:0000313" key="3">
    <source>
        <dbReference type="EnsemblPlants" id="ONIVA07G07510.1"/>
    </source>
</evidence>
<dbReference type="Gramene" id="ONIVA07G07510.1">
    <property type="protein sequence ID" value="ONIVA07G07510.1"/>
    <property type="gene ID" value="ONIVA07G07510"/>
</dbReference>
<reference evidence="3" key="2">
    <citation type="submission" date="2018-04" db="EMBL/GenBank/DDBJ databases">
        <title>OnivRS2 (Oryza nivara Reference Sequence Version 2).</title>
        <authorList>
            <person name="Zhang J."/>
            <person name="Kudrna D."/>
            <person name="Lee S."/>
            <person name="Talag J."/>
            <person name="Rajasekar S."/>
            <person name="Welchert J."/>
            <person name="Hsing Y.-I."/>
            <person name="Wing R.A."/>
        </authorList>
    </citation>
    <scope>NUCLEOTIDE SEQUENCE [LARGE SCALE GENOMIC DNA]</scope>
    <source>
        <strain evidence="3">SL10</strain>
    </source>
</reference>
<dbReference type="GO" id="GO:0050734">
    <property type="term" value="F:hydroxycinnamoyltransferase activity"/>
    <property type="evidence" value="ECO:0007669"/>
    <property type="project" value="UniProtKB-ARBA"/>
</dbReference>
<evidence type="ECO:0000256" key="2">
    <source>
        <dbReference type="ARBA" id="ARBA00022679"/>
    </source>
</evidence>
<dbReference type="HOGENOM" id="CLU_014546_2_2_1"/>
<comment type="similarity">
    <text evidence="1">Belongs to the plant acyltransferase family.</text>
</comment>
<dbReference type="InterPro" id="IPR023213">
    <property type="entry name" value="CAT-like_dom_sf"/>
</dbReference>
<dbReference type="Pfam" id="PF02458">
    <property type="entry name" value="Transferase"/>
    <property type="match status" value="1"/>
</dbReference>
<protein>
    <submittedName>
        <fullName evidence="3">Uncharacterized protein</fullName>
    </submittedName>
</protein>
<keyword evidence="2" id="KW-0808">Transferase</keyword>
<dbReference type="AlphaFoldDB" id="A0A0E0HYP5"/>
<dbReference type="OMA" id="IGHAMEH"/>
<dbReference type="PANTHER" id="PTHR31147:SF66">
    <property type="entry name" value="OS05G0315700 PROTEIN"/>
    <property type="match status" value="1"/>
</dbReference>